<proteinExistence type="predicted"/>
<dbReference type="Gene3D" id="2.130.10.10">
    <property type="entry name" value="YVTN repeat-like/Quinoprotein amine dehydrogenase"/>
    <property type="match status" value="1"/>
</dbReference>
<dbReference type="Proteomes" id="UP001524586">
    <property type="component" value="Unassembled WGS sequence"/>
</dbReference>
<keyword evidence="2" id="KW-1185">Reference proteome</keyword>
<accession>A0ABT1U099</accession>
<dbReference type="SUPFAM" id="SSF50939">
    <property type="entry name" value="Sialidases"/>
    <property type="match status" value="2"/>
</dbReference>
<dbReference type="Gene3D" id="2.120.10.10">
    <property type="match status" value="1"/>
</dbReference>
<protein>
    <recommendedName>
        <fullName evidence="3">Exo-alpha-sialidase</fullName>
    </recommendedName>
</protein>
<dbReference type="RefSeq" id="WP_256613556.1">
    <property type="nucleotide sequence ID" value="NZ_JANIBK010000005.1"/>
</dbReference>
<comment type="caution">
    <text evidence="1">The sequence shown here is derived from an EMBL/GenBank/DDBJ whole genome shotgun (WGS) entry which is preliminary data.</text>
</comment>
<dbReference type="InterPro" id="IPR036278">
    <property type="entry name" value="Sialidase_sf"/>
</dbReference>
<sequence length="566" mass="60808">MSRQFTGEKRFGKASPRFAGKLNSGLLLMLMGGAGAAQAVTVLPAQFSFGSYTSVQMNVDAAGQNIVGDAAHEPTIAFDPNNPEKLVAGWKQFGTVSSGNRQGGWAYSDDGGKNWHFEGVVTPGEQRTNIMVDVDSSGNFYYQNLHYGPGGDYAQDVQVFKSVDGGVSWLDPAYAHGEGADKGRIGIDRSGTASDGHIYVHWREGLDDRHFTRSIDGGASYGQPVSIPGRPAFGTIAVGPEGQVYIGGRTESGELVGAKLVFSAYLFSTSLNARDPSATPSFTTQEINLGGSPVMFQFQNNPNQYGPIGDVQVGVDQSNGPLRGNIYVLASVDPVGADNQDVNFIRSTDGGQTWSSPLRLNTDPADRNAYQWFAMQGVAPNSRIDAVWYDTRGSLQPAVSQLYYAYSWDGGLTWSRNQPVTVPFNTHIAYPLGAQKLGDYSHLVSDANGAHVAYTATYNGEQDVYYLNVFPDCNDNAVSDVVDIQQRLSGDINANHLPDSCETITVPGDIDGDKDVDQLDVNLVLAVRNKPAAGPNDPRDLDHNGAINALDARKQTLLCTRPRCAA</sequence>
<name>A0ABT1U099_9GAMM</name>
<dbReference type="EMBL" id="JANIBK010000005">
    <property type="protein sequence ID" value="MCQ8127242.1"/>
    <property type="molecule type" value="Genomic_DNA"/>
</dbReference>
<organism evidence="1 2">
    <name type="scientific">Methylomonas rivi</name>
    <dbReference type="NCBI Taxonomy" id="2952226"/>
    <lineage>
        <taxon>Bacteria</taxon>
        <taxon>Pseudomonadati</taxon>
        <taxon>Pseudomonadota</taxon>
        <taxon>Gammaproteobacteria</taxon>
        <taxon>Methylococcales</taxon>
        <taxon>Methylococcaceae</taxon>
        <taxon>Methylomonas</taxon>
    </lineage>
</organism>
<gene>
    <name evidence="1" type="ORF">NP596_02130</name>
</gene>
<evidence type="ECO:0000313" key="2">
    <source>
        <dbReference type="Proteomes" id="UP001524586"/>
    </source>
</evidence>
<evidence type="ECO:0000313" key="1">
    <source>
        <dbReference type="EMBL" id="MCQ8127242.1"/>
    </source>
</evidence>
<evidence type="ECO:0008006" key="3">
    <source>
        <dbReference type="Google" id="ProtNLM"/>
    </source>
</evidence>
<dbReference type="CDD" id="cd15482">
    <property type="entry name" value="Sialidase_non-viral"/>
    <property type="match status" value="2"/>
</dbReference>
<reference evidence="1 2" key="1">
    <citation type="submission" date="2022-07" db="EMBL/GenBank/DDBJ databases">
        <title>Methylomonas rivi sp. nov., Methylomonas rosea sp. nov., Methylomonas aureus sp. nov. and Methylomonas subterranea sp. nov., four novel methanotrophs isolated from a freshwater creek and the deep terrestrial subsurface.</title>
        <authorList>
            <person name="Abin C."/>
            <person name="Sankaranarayanan K."/>
            <person name="Garner C."/>
            <person name="Sindelar R."/>
            <person name="Kotary K."/>
            <person name="Garner R."/>
            <person name="Barclay S."/>
            <person name="Lawson P."/>
            <person name="Krumholz L."/>
        </authorList>
    </citation>
    <scope>NUCLEOTIDE SEQUENCE [LARGE SCALE GENOMIC DNA]</scope>
    <source>
        <strain evidence="1 2">WSC-6</strain>
    </source>
</reference>
<dbReference type="InterPro" id="IPR015943">
    <property type="entry name" value="WD40/YVTN_repeat-like_dom_sf"/>
</dbReference>